<dbReference type="OrthoDB" id="9806017at2"/>
<dbReference type="PANTHER" id="PTHR35177">
    <property type="entry name" value="HYDROGENASE MATURATION FACTOR HYBG"/>
    <property type="match status" value="1"/>
</dbReference>
<sequence length="75" mass="8077">MCVAVPGKITEINGDIAKVDIRNNICEANISLVSAKTGDYVLLHAGCVLEVLKKDTAEELLSMFEELDEVLNADA</sequence>
<dbReference type="Pfam" id="PF01455">
    <property type="entry name" value="HupF_HypC"/>
    <property type="match status" value="1"/>
</dbReference>
<reference evidence="2 3" key="1">
    <citation type="submission" date="2016-11" db="EMBL/GenBank/DDBJ databases">
        <authorList>
            <person name="Jaros S."/>
            <person name="Januszkiewicz K."/>
            <person name="Wedrychowicz H."/>
        </authorList>
    </citation>
    <scope>NUCLEOTIDE SEQUENCE [LARGE SCALE GENOMIC DNA]</scope>
    <source>
        <strain evidence="2 3">DSM 15970</strain>
    </source>
</reference>
<dbReference type="PANTHER" id="PTHR35177:SF2">
    <property type="entry name" value="HYDROGENASE MATURATION FACTOR HYBG"/>
    <property type="match status" value="1"/>
</dbReference>
<dbReference type="NCBIfam" id="TIGR00074">
    <property type="entry name" value="hypC_hupF"/>
    <property type="match status" value="1"/>
</dbReference>
<dbReference type="InterPro" id="IPR001109">
    <property type="entry name" value="Hydrogenase_HupF/HypC"/>
</dbReference>
<dbReference type="PRINTS" id="PR00445">
    <property type="entry name" value="HUPFHYPC"/>
</dbReference>
<gene>
    <name evidence="2" type="ORF">SAMN02745691_02293</name>
</gene>
<dbReference type="PROSITE" id="PS01097">
    <property type="entry name" value="HUPF_HYPC"/>
    <property type="match status" value="1"/>
</dbReference>
<dbReference type="RefSeq" id="WP_073994540.1">
    <property type="nucleotide sequence ID" value="NZ_FQYT01000030.1"/>
</dbReference>
<dbReference type="Proteomes" id="UP000184342">
    <property type="component" value="Unassembled WGS sequence"/>
</dbReference>
<dbReference type="GO" id="GO:0051604">
    <property type="term" value="P:protein maturation"/>
    <property type="evidence" value="ECO:0007669"/>
    <property type="project" value="TreeGrafter"/>
</dbReference>
<organism evidence="2 3">
    <name type="scientific">Parasporobacterium paucivorans DSM 15970</name>
    <dbReference type="NCBI Taxonomy" id="1122934"/>
    <lineage>
        <taxon>Bacteria</taxon>
        <taxon>Bacillati</taxon>
        <taxon>Bacillota</taxon>
        <taxon>Clostridia</taxon>
        <taxon>Lachnospirales</taxon>
        <taxon>Lachnospiraceae</taxon>
        <taxon>Parasporobacterium</taxon>
    </lineage>
</organism>
<protein>
    <submittedName>
        <fullName evidence="2">Hydrogenase expression/formation protein HypC</fullName>
    </submittedName>
</protein>
<accession>A0A1M6KYK2</accession>
<dbReference type="EMBL" id="FQYT01000030">
    <property type="protein sequence ID" value="SHJ64028.1"/>
    <property type="molecule type" value="Genomic_DNA"/>
</dbReference>
<dbReference type="InterPro" id="IPR019812">
    <property type="entry name" value="Hydgase_assmbl_chp_CS"/>
</dbReference>
<evidence type="ECO:0000256" key="1">
    <source>
        <dbReference type="ARBA" id="ARBA00006018"/>
    </source>
</evidence>
<dbReference type="GO" id="GO:0005506">
    <property type="term" value="F:iron ion binding"/>
    <property type="evidence" value="ECO:0007669"/>
    <property type="project" value="TreeGrafter"/>
</dbReference>
<dbReference type="GO" id="GO:1902670">
    <property type="term" value="F:carbon dioxide binding"/>
    <property type="evidence" value="ECO:0007669"/>
    <property type="project" value="TreeGrafter"/>
</dbReference>
<name>A0A1M6KYK2_9FIRM</name>
<dbReference type="Gene3D" id="2.30.30.140">
    <property type="match status" value="1"/>
</dbReference>
<dbReference type="AlphaFoldDB" id="A0A1M6KYK2"/>
<proteinExistence type="inferred from homology"/>
<keyword evidence="3" id="KW-1185">Reference proteome</keyword>
<dbReference type="SUPFAM" id="SSF159127">
    <property type="entry name" value="HupF/HypC-like"/>
    <property type="match status" value="1"/>
</dbReference>
<dbReference type="STRING" id="1122934.SAMN02745691_02293"/>
<evidence type="ECO:0000313" key="2">
    <source>
        <dbReference type="EMBL" id="SHJ64028.1"/>
    </source>
</evidence>
<evidence type="ECO:0000313" key="3">
    <source>
        <dbReference type="Proteomes" id="UP000184342"/>
    </source>
</evidence>
<comment type="similarity">
    <text evidence="1">Belongs to the HupF/HypC family.</text>
</comment>